<evidence type="ECO:0000313" key="3">
    <source>
        <dbReference type="EMBL" id="WFN55174.1"/>
    </source>
</evidence>
<reference evidence="3 4" key="1">
    <citation type="submission" date="2022-12" db="EMBL/GenBank/DDBJ databases">
        <title>Complete genome sequencing of Dickeya lacustris type strain LMG30899.</title>
        <authorList>
            <person name="Dobhal S."/>
            <person name="Arizala D."/>
            <person name="Arif M."/>
        </authorList>
    </citation>
    <scope>NUCLEOTIDE SEQUENCE [LARGE SCALE GENOMIC DNA]</scope>
    <source>
        <strain evidence="3 4">LMG30899</strain>
    </source>
</reference>
<dbReference type="Pfam" id="PF03795">
    <property type="entry name" value="YCII"/>
    <property type="match status" value="1"/>
</dbReference>
<evidence type="ECO:0000313" key="4">
    <source>
        <dbReference type="Proteomes" id="UP001219630"/>
    </source>
</evidence>
<dbReference type="PANTHER" id="PTHR37828">
    <property type="entry name" value="GSR2449 PROTEIN"/>
    <property type="match status" value="1"/>
</dbReference>
<keyword evidence="4" id="KW-1185">Reference proteome</keyword>
<dbReference type="EMBL" id="CP114280">
    <property type="protein sequence ID" value="WFN55174.1"/>
    <property type="molecule type" value="Genomic_DNA"/>
</dbReference>
<protein>
    <submittedName>
        <fullName evidence="3">YciI family protein</fullName>
    </submittedName>
</protein>
<comment type="similarity">
    <text evidence="1">Belongs to the YciI family.</text>
</comment>
<dbReference type="SUPFAM" id="SSF54909">
    <property type="entry name" value="Dimeric alpha+beta barrel"/>
    <property type="match status" value="1"/>
</dbReference>
<dbReference type="InterPro" id="IPR011008">
    <property type="entry name" value="Dimeric_a/b-barrel"/>
</dbReference>
<accession>A0ABY8G5F6</accession>
<proteinExistence type="inferred from homology"/>
<evidence type="ECO:0000256" key="1">
    <source>
        <dbReference type="ARBA" id="ARBA00007689"/>
    </source>
</evidence>
<sequence length="97" mass="11156">MYIVNITVNTAVAEQQHEALFPQHSAWFKKYFDAGKFLIIGPYTDRARSGVIIAKTESRQELDTILAEDSYYPHLAQYEVNAFTPKMIAAELQRFQV</sequence>
<dbReference type="InterPro" id="IPR005545">
    <property type="entry name" value="YCII"/>
</dbReference>
<feature type="domain" description="YCII-related" evidence="2">
    <location>
        <begin position="1"/>
        <end position="81"/>
    </location>
</feature>
<dbReference type="Proteomes" id="UP001219630">
    <property type="component" value="Chromosome"/>
</dbReference>
<dbReference type="PANTHER" id="PTHR37828:SF1">
    <property type="entry name" value="YCII-RELATED DOMAIN-CONTAINING PROTEIN"/>
    <property type="match status" value="1"/>
</dbReference>
<dbReference type="RefSeq" id="WP_125258537.1">
    <property type="nucleotide sequence ID" value="NZ_CP114280.1"/>
</dbReference>
<gene>
    <name evidence="3" type="ORF">O1Q98_16335</name>
</gene>
<dbReference type="Gene3D" id="3.30.70.1060">
    <property type="entry name" value="Dimeric alpha+beta barrel"/>
    <property type="match status" value="1"/>
</dbReference>
<name>A0ABY8G5F6_9GAMM</name>
<evidence type="ECO:0000259" key="2">
    <source>
        <dbReference type="Pfam" id="PF03795"/>
    </source>
</evidence>
<organism evidence="3 4">
    <name type="scientific">Dickeya lacustris</name>
    <dbReference type="NCBI Taxonomy" id="2259638"/>
    <lineage>
        <taxon>Bacteria</taxon>
        <taxon>Pseudomonadati</taxon>
        <taxon>Pseudomonadota</taxon>
        <taxon>Gammaproteobacteria</taxon>
        <taxon>Enterobacterales</taxon>
        <taxon>Pectobacteriaceae</taxon>
        <taxon>Dickeya</taxon>
    </lineage>
</organism>